<dbReference type="SUPFAM" id="SSF56176">
    <property type="entry name" value="FAD-binding/transporter-associated domain-like"/>
    <property type="match status" value="1"/>
</dbReference>
<evidence type="ECO:0000256" key="4">
    <source>
        <dbReference type="ARBA" id="ARBA00023002"/>
    </source>
</evidence>
<keyword evidence="4" id="KW-0560">Oxidoreductase</keyword>
<dbReference type="Proteomes" id="UP000467240">
    <property type="component" value="Unassembled WGS sequence"/>
</dbReference>
<dbReference type="Pfam" id="PF01565">
    <property type="entry name" value="FAD_binding_4"/>
    <property type="match status" value="1"/>
</dbReference>
<dbReference type="InterPro" id="IPR004113">
    <property type="entry name" value="FAD-bd_oxidored_4_C"/>
</dbReference>
<dbReference type="InterPro" id="IPR036318">
    <property type="entry name" value="FAD-bd_PCMH-like_sf"/>
</dbReference>
<dbReference type="InterPro" id="IPR016166">
    <property type="entry name" value="FAD-bd_PCMH"/>
</dbReference>
<keyword evidence="2" id="KW-0285">Flavoprotein</keyword>
<proteinExistence type="predicted"/>
<dbReference type="SUPFAM" id="SSF55103">
    <property type="entry name" value="FAD-linked oxidases, C-terminal domain"/>
    <property type="match status" value="1"/>
</dbReference>
<evidence type="ECO:0000259" key="5">
    <source>
        <dbReference type="PROSITE" id="PS51387"/>
    </source>
</evidence>
<dbReference type="EMBL" id="WBJZ01000021">
    <property type="protein sequence ID" value="KAB1653819.1"/>
    <property type="molecule type" value="Genomic_DNA"/>
</dbReference>
<evidence type="ECO:0000256" key="1">
    <source>
        <dbReference type="ARBA" id="ARBA00001974"/>
    </source>
</evidence>
<dbReference type="InterPro" id="IPR016171">
    <property type="entry name" value="Vanillyl_alc_oxidase_C-sub2"/>
</dbReference>
<dbReference type="Pfam" id="PF02913">
    <property type="entry name" value="FAD-oxidase_C"/>
    <property type="match status" value="1"/>
</dbReference>
<dbReference type="InterPro" id="IPR016164">
    <property type="entry name" value="FAD-linked_Oxase-like_C"/>
</dbReference>
<reference evidence="6 7" key="1">
    <citation type="submission" date="2019-09" db="EMBL/GenBank/DDBJ databases">
        <title>Phylogeny of genus Pseudoclavibacter and closely related genus.</title>
        <authorList>
            <person name="Li Y."/>
        </authorList>
    </citation>
    <scope>NUCLEOTIDE SEQUENCE [LARGE SCALE GENOMIC DNA]</scope>
    <source>
        <strain evidence="6 7">DSM 23821</strain>
    </source>
</reference>
<dbReference type="GO" id="GO:0016491">
    <property type="term" value="F:oxidoreductase activity"/>
    <property type="evidence" value="ECO:0007669"/>
    <property type="project" value="UniProtKB-KW"/>
</dbReference>
<comment type="caution">
    <text evidence="6">The sequence shown here is derived from an EMBL/GenBank/DDBJ whole genome shotgun (WGS) entry which is preliminary data.</text>
</comment>
<evidence type="ECO:0000256" key="3">
    <source>
        <dbReference type="ARBA" id="ARBA00022827"/>
    </source>
</evidence>
<dbReference type="Gene3D" id="3.30.70.2740">
    <property type="match status" value="1"/>
</dbReference>
<dbReference type="AlphaFoldDB" id="A0A7J5BNK6"/>
<dbReference type="RefSeq" id="WP_158041656.1">
    <property type="nucleotide sequence ID" value="NZ_JACCFV010000001.1"/>
</dbReference>
<accession>A0A7J5BNK6</accession>
<dbReference type="OrthoDB" id="9811557at2"/>
<dbReference type="Gene3D" id="1.10.45.10">
    <property type="entry name" value="Vanillyl-alcohol Oxidase, Chain A, domain 4"/>
    <property type="match status" value="1"/>
</dbReference>
<sequence length="459" mass="47966">MRAAHDDVIERLRLAVPGRVVTDADVLESARTDRSGTFASGRPIAVVYAESIEDVQAVCRIADETDTPLVTRGAGTGLAGGAIAGDGEIALSTERMCRVLEISAENQLCVVEPGILNGDLNRQLAERGLWWPPDPASKDISTVGGNIASNAGGLLCAKYGVTREAVLALKVVLVDGTLLEVGHRTVKGVTGYDLCALMIGSEGTLGIVVEATLKLRPAVMGVVPTIGAYFDSIADAVAAVAAVTAAGLQPAIMELMDRSMLEAVAAHTGLDLASAGTAYLLVQTDGPNALAEAQAVLVEVQAAGGRAEITTDPDAAASMVDVRRQGLPAMEALGALLIEDVAVPRDRMAEMYARIEEIAERYDVLIPTPAHAGDGNLHPTFVFEGSTSDVPDRIWDAARELFRAGLELGGTLTGEHGVGVLKRAFLGDELGDAQYEIQKRIKAVFDPKGLLNPGKVFGS</sequence>
<dbReference type="PROSITE" id="PS51387">
    <property type="entry name" value="FAD_PCMH"/>
    <property type="match status" value="1"/>
</dbReference>
<dbReference type="PANTHER" id="PTHR42934">
    <property type="entry name" value="GLYCOLATE OXIDASE SUBUNIT GLCD"/>
    <property type="match status" value="1"/>
</dbReference>
<name>A0A7J5BNK6_9MICO</name>
<protein>
    <submittedName>
        <fullName evidence="6">FAD-binding protein</fullName>
    </submittedName>
</protein>
<dbReference type="InterPro" id="IPR006094">
    <property type="entry name" value="Oxid_FAD_bind_N"/>
</dbReference>
<comment type="cofactor">
    <cofactor evidence="1">
        <name>FAD</name>
        <dbReference type="ChEBI" id="CHEBI:57692"/>
    </cofactor>
</comment>
<dbReference type="FunFam" id="1.10.45.10:FF:000001">
    <property type="entry name" value="D-lactate dehydrogenase mitochondrial"/>
    <property type="match status" value="1"/>
</dbReference>
<keyword evidence="3" id="KW-0274">FAD</keyword>
<dbReference type="Gene3D" id="3.30.465.10">
    <property type="match status" value="1"/>
</dbReference>
<dbReference type="InterPro" id="IPR051914">
    <property type="entry name" value="FAD-linked_OxidoTrans_Type4"/>
</dbReference>
<evidence type="ECO:0000256" key="2">
    <source>
        <dbReference type="ARBA" id="ARBA00022630"/>
    </source>
</evidence>
<evidence type="ECO:0000313" key="6">
    <source>
        <dbReference type="EMBL" id="KAB1653819.1"/>
    </source>
</evidence>
<feature type="domain" description="FAD-binding PCMH-type" evidence="5">
    <location>
        <begin position="39"/>
        <end position="218"/>
    </location>
</feature>
<gene>
    <name evidence="6" type="ORF">F8O01_14430</name>
</gene>
<dbReference type="GO" id="GO:0071949">
    <property type="term" value="F:FAD binding"/>
    <property type="evidence" value="ECO:0007669"/>
    <property type="project" value="InterPro"/>
</dbReference>
<dbReference type="PANTHER" id="PTHR42934:SF2">
    <property type="entry name" value="GLYCOLATE OXIDASE SUBUNIT GLCD"/>
    <property type="match status" value="1"/>
</dbReference>
<keyword evidence="7" id="KW-1185">Reference proteome</keyword>
<organism evidence="6 7">
    <name type="scientific">Pseudoclavibacter chungangensis</name>
    <dbReference type="NCBI Taxonomy" id="587635"/>
    <lineage>
        <taxon>Bacteria</taxon>
        <taxon>Bacillati</taxon>
        <taxon>Actinomycetota</taxon>
        <taxon>Actinomycetes</taxon>
        <taxon>Micrococcales</taxon>
        <taxon>Microbacteriaceae</taxon>
        <taxon>Pseudoclavibacter</taxon>
    </lineage>
</organism>
<evidence type="ECO:0000313" key="7">
    <source>
        <dbReference type="Proteomes" id="UP000467240"/>
    </source>
</evidence>
<dbReference type="InterPro" id="IPR016169">
    <property type="entry name" value="FAD-bd_PCMH_sub2"/>
</dbReference>